<dbReference type="GO" id="GO:0016491">
    <property type="term" value="F:oxidoreductase activity"/>
    <property type="evidence" value="ECO:0007669"/>
    <property type="project" value="InterPro"/>
</dbReference>
<evidence type="ECO:0000256" key="1">
    <source>
        <dbReference type="SAM" id="Phobius"/>
    </source>
</evidence>
<evidence type="ECO:0000259" key="2">
    <source>
        <dbReference type="Pfam" id="PF00487"/>
    </source>
</evidence>
<dbReference type="AlphaFoldDB" id="A0A139HT60"/>
<proteinExistence type="predicted"/>
<comment type="caution">
    <text evidence="3">The sequence shown here is derived from an EMBL/GenBank/DDBJ whole genome shotgun (WGS) entry which is preliminary data.</text>
</comment>
<reference evidence="3 4" key="1">
    <citation type="submission" date="2015-07" db="EMBL/GenBank/DDBJ databases">
        <title>Comparative genomics of the Sigatoka disease complex on banana suggests a link between parallel evolutionary changes in Pseudocercospora fijiensis and Pseudocercospora eumusae and increased virulence on the banana host.</title>
        <authorList>
            <person name="Chang T.-C."/>
            <person name="Salvucci A."/>
            <person name="Crous P.W."/>
            <person name="Stergiopoulos I."/>
        </authorList>
    </citation>
    <scope>NUCLEOTIDE SEQUENCE [LARGE SCALE GENOMIC DNA]</scope>
    <source>
        <strain evidence="3 4">CBS 116634</strain>
    </source>
</reference>
<sequence>MVDRISLQRLRGAIPETCFRPHVCRSAAHILADLLLAGGLAVAAHEVVACVSSRSLRILLWILYGYSQGLVFTGIWVLAHECGHYALFPGKRLNDAIGFILHSALLVPYFSWKYTHARHHRFTNHIERDTAYVPFRIEEKTSSSRFSEFLRQAEDAPLYSAVLLVCHQLFGWQAYLACYASGGSGSFARAPTGKAFERCLLNPAACIFTESQAAFVGLSSLGLLAMLSLLTMVAGKIGWGNLALLYGVPYVWVNNWLVAFTYLHHTHPNIQHFTSAGWTYLNGALSTVDRPFGIVGRYLFHGIIDFHVVHHLFPQIPFYHAEEATEAVRKELCDRYRYDETPFWFALWRTFWKCRIVVPSKQEPDVLVWKDGEA</sequence>
<dbReference type="STRING" id="113226.A0A139HT60"/>
<evidence type="ECO:0000313" key="4">
    <source>
        <dbReference type="Proteomes" id="UP000073492"/>
    </source>
</evidence>
<feature type="transmembrane region" description="Helical" evidence="1">
    <location>
        <begin position="58"/>
        <end position="76"/>
    </location>
</feature>
<evidence type="ECO:0000313" key="3">
    <source>
        <dbReference type="EMBL" id="KXT05597.1"/>
    </source>
</evidence>
<keyword evidence="1" id="KW-1133">Transmembrane helix</keyword>
<feature type="transmembrane region" description="Helical" evidence="1">
    <location>
        <begin position="243"/>
        <end position="263"/>
    </location>
</feature>
<feature type="domain" description="Fatty acid desaturase" evidence="2">
    <location>
        <begin position="61"/>
        <end position="336"/>
    </location>
</feature>
<gene>
    <name evidence="3" type="ORF">AC579_1054</name>
</gene>
<keyword evidence="1" id="KW-0472">Membrane</keyword>
<dbReference type="GO" id="GO:0006629">
    <property type="term" value="P:lipid metabolic process"/>
    <property type="evidence" value="ECO:0007669"/>
    <property type="project" value="InterPro"/>
</dbReference>
<dbReference type="InterPro" id="IPR005804">
    <property type="entry name" value="FA_desaturase_dom"/>
</dbReference>
<protein>
    <recommendedName>
        <fullName evidence="2">Fatty acid desaturase domain-containing protein</fullName>
    </recommendedName>
</protein>
<dbReference type="Pfam" id="PF00487">
    <property type="entry name" value="FA_desaturase"/>
    <property type="match status" value="1"/>
</dbReference>
<keyword evidence="1" id="KW-0812">Transmembrane</keyword>
<feature type="transmembrane region" description="Helical" evidence="1">
    <location>
        <begin position="96"/>
        <end position="112"/>
    </location>
</feature>
<organism evidence="3 4">
    <name type="scientific">Pseudocercospora musae</name>
    <dbReference type="NCBI Taxonomy" id="113226"/>
    <lineage>
        <taxon>Eukaryota</taxon>
        <taxon>Fungi</taxon>
        <taxon>Dikarya</taxon>
        <taxon>Ascomycota</taxon>
        <taxon>Pezizomycotina</taxon>
        <taxon>Dothideomycetes</taxon>
        <taxon>Dothideomycetidae</taxon>
        <taxon>Mycosphaerellales</taxon>
        <taxon>Mycosphaerellaceae</taxon>
        <taxon>Pseudocercospora</taxon>
    </lineage>
</organism>
<dbReference type="PANTHER" id="PTHR32100">
    <property type="entry name" value="OMEGA-6 FATTY ACID DESATURASE, CHLOROPLASTIC"/>
    <property type="match status" value="1"/>
</dbReference>
<dbReference type="Proteomes" id="UP000073492">
    <property type="component" value="Unassembled WGS sequence"/>
</dbReference>
<accession>A0A139HT60</accession>
<name>A0A139HT60_9PEZI</name>
<feature type="transmembrane region" description="Helical" evidence="1">
    <location>
        <begin position="213"/>
        <end position="237"/>
    </location>
</feature>
<dbReference type="EMBL" id="LFZO01000567">
    <property type="protein sequence ID" value="KXT05597.1"/>
    <property type="molecule type" value="Genomic_DNA"/>
</dbReference>
<dbReference type="CDD" id="cd03507">
    <property type="entry name" value="Delta12-FADS-like"/>
    <property type="match status" value="1"/>
</dbReference>
<dbReference type="InterPro" id="IPR012171">
    <property type="entry name" value="Fatty_acid_desaturase"/>
</dbReference>
<dbReference type="OrthoDB" id="1461976at2759"/>
<keyword evidence="4" id="KW-1185">Reference proteome</keyword>